<evidence type="ECO:0000313" key="3">
    <source>
        <dbReference type="RefSeq" id="XP_013792530.1"/>
    </source>
</evidence>
<organism evidence="2 3">
    <name type="scientific">Limulus polyphemus</name>
    <name type="common">Atlantic horseshoe crab</name>
    <dbReference type="NCBI Taxonomy" id="6850"/>
    <lineage>
        <taxon>Eukaryota</taxon>
        <taxon>Metazoa</taxon>
        <taxon>Ecdysozoa</taxon>
        <taxon>Arthropoda</taxon>
        <taxon>Chelicerata</taxon>
        <taxon>Merostomata</taxon>
        <taxon>Xiphosura</taxon>
        <taxon>Limulidae</taxon>
        <taxon>Limulus</taxon>
    </lineage>
</organism>
<evidence type="ECO:0000259" key="1">
    <source>
        <dbReference type="Pfam" id="PF06743"/>
    </source>
</evidence>
<evidence type="ECO:0000313" key="2">
    <source>
        <dbReference type="Proteomes" id="UP000694941"/>
    </source>
</evidence>
<dbReference type="InterPro" id="IPR010622">
    <property type="entry name" value="FAST_Leu-rich"/>
</dbReference>
<name>A0ABM1C1C8_LIMPO</name>
<reference evidence="3" key="1">
    <citation type="submission" date="2025-08" db="UniProtKB">
        <authorList>
            <consortium name="RefSeq"/>
        </authorList>
    </citation>
    <scope>IDENTIFICATION</scope>
    <source>
        <tissue evidence="3">Muscle</tissue>
    </source>
</reference>
<dbReference type="Pfam" id="PF06743">
    <property type="entry name" value="FAST_1"/>
    <property type="match status" value="1"/>
</dbReference>
<dbReference type="RefSeq" id="XP_013792530.1">
    <property type="nucleotide sequence ID" value="XM_013937076.2"/>
</dbReference>
<dbReference type="GeneID" id="106476415"/>
<dbReference type="Proteomes" id="UP000694941">
    <property type="component" value="Unplaced"/>
</dbReference>
<proteinExistence type="predicted"/>
<keyword evidence="2" id="KW-1185">Reference proteome</keyword>
<sequence>MKNSWIFLRRAWLAKKYYNSKNCARNFINLTSCPSLKDSQLLGYEKEKILFLASRKPITLEKYIHQRASNILDTYFWHFRENSNYLKTAVQGFTKEKFEKHKNTSSSRSPKTNLNTLHVSSKKTNEILFLEKTLGVDNLTDSNLKEIATKLALKEMSVSAQTIEYLKTECAKRVSKWPVDTSLYVLDALFIVLGEEIFSHYIFKNFLYSVEKNVENITEFQLVQLLFILGVNKLAPKDLMQKLLAKTEIMCKNIAKNEWGIICQALFKTKTQITSSTLLHYIAEVTANSLEDIDRFSLVSILKALRHAQFYHKQLILKIQDYISRNIKSFNFVECVHFMAMFSNINVYCEDTFFYLEKQAVDTLKRELEMAPSKRKDPHRLKMHPSERVRVKDLARFLWSVSHVHHVMHTPNLFHTIYQIIDNKLTEGDYIKDPHSLLDSLQSLAVIEQFPGVFLKEVFKGSFIQRLQKLKKKKPFHQLFFLHHTLLIEQPNFCAKYLCNEPPGTYGESLSKSLFKEIQERPYLDNLMVILKACGIGEEKFRCSYCLPHIPIAGIELVVEDQNTSTSSSLKPSHDLIVSDDLLNAIVGRTKSFAQRSDTQEERTTYSIEKNDDIDRKIESCTETNYSLLEKSISNKQESLLMFSQLKKKYKIVQLEVLDEAVCIRNSSSPLGLMKVKLRQLSRLGHEVVLLNKEDIIKLLNQYRSDPTNLSCNLKSLILEKKH</sequence>
<protein>
    <submittedName>
        <fullName evidence="3">Uncharacterized protein LOC106476415</fullName>
    </submittedName>
</protein>
<accession>A0ABM1C1C8</accession>
<gene>
    <name evidence="3" type="primary">LOC106476415</name>
</gene>
<feature type="domain" description="FAST kinase leucine-rich" evidence="1">
    <location>
        <begin position="416"/>
        <end position="468"/>
    </location>
</feature>